<name>A0A1I0YFV7_9CLOT</name>
<keyword evidence="4" id="KW-1185">Reference proteome</keyword>
<organism evidence="3 4">
    <name type="scientific">Clostridium frigidicarnis</name>
    <dbReference type="NCBI Taxonomy" id="84698"/>
    <lineage>
        <taxon>Bacteria</taxon>
        <taxon>Bacillati</taxon>
        <taxon>Bacillota</taxon>
        <taxon>Clostridia</taxon>
        <taxon>Eubacteriales</taxon>
        <taxon>Clostridiaceae</taxon>
        <taxon>Clostridium</taxon>
    </lineage>
</organism>
<feature type="transmembrane region" description="Helical" evidence="2">
    <location>
        <begin position="170"/>
        <end position="196"/>
    </location>
</feature>
<sequence length="254" mass="28989">MNKVEFLDILQDYLTENFSESDIIDILRDYEEFFINGKLEGKSEEEICKTLGSPKNVAKELIREMKGATKEETRSFVKENLETLRKKVRIYFNKANKKAKEFLNSDSIINGSRSSSFVKTIIYIVTGMLILIGLFMIPIFIAITLVLIGGSLVNGLGYILGILLFSANNYVATASIFGSIFLTGLIVLGWTIYLNIIKYIKIFIVKYRGWIKKKFMYLRASNTDKRDNSKVKNGFNKNEAVEGETYKEEGDKNE</sequence>
<proteinExistence type="predicted"/>
<dbReference type="Pfam" id="PF22564">
    <property type="entry name" value="HAAS"/>
    <property type="match status" value="1"/>
</dbReference>
<dbReference type="AlphaFoldDB" id="A0A1I0YFV7"/>
<dbReference type="STRING" id="84698.SAMN04488528_101318"/>
<keyword evidence="2" id="KW-0812">Transmembrane</keyword>
<evidence type="ECO:0000256" key="2">
    <source>
        <dbReference type="SAM" id="Phobius"/>
    </source>
</evidence>
<feature type="region of interest" description="Disordered" evidence="1">
    <location>
        <begin position="225"/>
        <end position="254"/>
    </location>
</feature>
<evidence type="ECO:0000313" key="4">
    <source>
        <dbReference type="Proteomes" id="UP000198619"/>
    </source>
</evidence>
<protein>
    <submittedName>
        <fullName evidence="3">Uncharacterized membrane protein</fullName>
    </submittedName>
</protein>
<keyword evidence="2" id="KW-1133">Transmembrane helix</keyword>
<dbReference type="OrthoDB" id="9804829at2"/>
<evidence type="ECO:0000256" key="1">
    <source>
        <dbReference type="SAM" id="MobiDB-lite"/>
    </source>
</evidence>
<evidence type="ECO:0000313" key="3">
    <source>
        <dbReference type="EMBL" id="SFB12305.1"/>
    </source>
</evidence>
<feature type="compositionally biased region" description="Basic and acidic residues" evidence="1">
    <location>
        <begin position="244"/>
        <end position="254"/>
    </location>
</feature>
<feature type="transmembrane region" description="Helical" evidence="2">
    <location>
        <begin position="121"/>
        <end position="150"/>
    </location>
</feature>
<accession>A0A1I0YFV7</accession>
<keyword evidence="2" id="KW-0472">Membrane</keyword>
<dbReference type="Proteomes" id="UP000198619">
    <property type="component" value="Unassembled WGS sequence"/>
</dbReference>
<dbReference type="RefSeq" id="WP_090040968.1">
    <property type="nucleotide sequence ID" value="NZ_FOKI01000013.1"/>
</dbReference>
<reference evidence="3 4" key="1">
    <citation type="submission" date="2016-10" db="EMBL/GenBank/DDBJ databases">
        <authorList>
            <person name="de Groot N.N."/>
        </authorList>
    </citation>
    <scope>NUCLEOTIDE SEQUENCE [LARGE SCALE GENOMIC DNA]</scope>
    <source>
        <strain evidence="3 4">DSM 12271</strain>
    </source>
</reference>
<dbReference type="EMBL" id="FOKI01000013">
    <property type="protein sequence ID" value="SFB12305.1"/>
    <property type="molecule type" value="Genomic_DNA"/>
</dbReference>
<gene>
    <name evidence="3" type="ORF">SAMN04488528_101318</name>
</gene>